<keyword evidence="4" id="KW-0067">ATP-binding</keyword>
<dbReference type="Gene3D" id="3.30.590.10">
    <property type="entry name" value="Glutamine synthetase/guanido kinase, catalytic domain"/>
    <property type="match status" value="1"/>
</dbReference>
<evidence type="ECO:0000259" key="9">
    <source>
        <dbReference type="PROSITE" id="PS51987"/>
    </source>
</evidence>
<evidence type="ECO:0000313" key="10">
    <source>
        <dbReference type="EMBL" id="KFN51526.1"/>
    </source>
</evidence>
<dbReference type="GO" id="GO:0005524">
    <property type="term" value="F:ATP binding"/>
    <property type="evidence" value="ECO:0007669"/>
    <property type="project" value="UniProtKB-KW"/>
</dbReference>
<proteinExistence type="inferred from homology"/>
<dbReference type="PANTHER" id="PTHR43785">
    <property type="entry name" value="GAMMA-GLUTAMYLPUTRESCINE SYNTHETASE"/>
    <property type="match status" value="1"/>
</dbReference>
<evidence type="ECO:0000256" key="4">
    <source>
        <dbReference type="ARBA" id="ARBA00022840"/>
    </source>
</evidence>
<keyword evidence="2" id="KW-0436">Ligase</keyword>
<name>A0A091BIE6_9GAMM</name>
<keyword evidence="11" id="KW-1185">Reference proteome</keyword>
<dbReference type="InterPro" id="IPR014746">
    <property type="entry name" value="Gln_synth/guanido_kin_cat_dom"/>
</dbReference>
<feature type="compositionally biased region" description="Polar residues" evidence="7">
    <location>
        <begin position="20"/>
        <end position="29"/>
    </location>
</feature>
<dbReference type="InterPro" id="IPR008146">
    <property type="entry name" value="Gln_synth_cat_dom"/>
</dbReference>
<dbReference type="eggNOG" id="COG0174">
    <property type="taxonomic scope" value="Bacteria"/>
</dbReference>
<organism evidence="10 11">
    <name type="scientific">Arenimonas composti TR7-09 = DSM 18010</name>
    <dbReference type="NCBI Taxonomy" id="1121013"/>
    <lineage>
        <taxon>Bacteria</taxon>
        <taxon>Pseudomonadati</taxon>
        <taxon>Pseudomonadota</taxon>
        <taxon>Gammaproteobacteria</taxon>
        <taxon>Lysobacterales</taxon>
        <taxon>Lysobacteraceae</taxon>
        <taxon>Arenimonas</taxon>
    </lineage>
</organism>
<evidence type="ECO:0000259" key="8">
    <source>
        <dbReference type="PROSITE" id="PS51986"/>
    </source>
</evidence>
<dbReference type="PANTHER" id="PTHR43785:SF3">
    <property type="entry name" value="GS CATALYTIC DOMAIN-CONTAINING PROTEIN"/>
    <property type="match status" value="1"/>
</dbReference>
<protein>
    <submittedName>
        <fullName evidence="10">Glutamine synthetase</fullName>
    </submittedName>
</protein>
<evidence type="ECO:0000313" key="11">
    <source>
        <dbReference type="Proteomes" id="UP000029391"/>
    </source>
</evidence>
<dbReference type="InterPro" id="IPR008147">
    <property type="entry name" value="Gln_synt_N"/>
</dbReference>
<feature type="domain" description="GS catalytic" evidence="9">
    <location>
        <begin position="138"/>
        <end position="472"/>
    </location>
</feature>
<evidence type="ECO:0000256" key="1">
    <source>
        <dbReference type="ARBA" id="ARBA00009897"/>
    </source>
</evidence>
<dbReference type="RefSeq" id="WP_043796901.1">
    <property type="nucleotide sequence ID" value="NZ_AUFF01000001.1"/>
</dbReference>
<dbReference type="FunFam" id="3.30.590.10:FF:000005">
    <property type="entry name" value="Probable glutamine synthetase"/>
    <property type="match status" value="1"/>
</dbReference>
<dbReference type="AlphaFoldDB" id="A0A091BIE6"/>
<accession>A0A091BIE6</accession>
<dbReference type="Proteomes" id="UP000029391">
    <property type="component" value="Unassembled WGS sequence"/>
</dbReference>
<comment type="similarity">
    <text evidence="1 5 6">Belongs to the glutamine synthetase family.</text>
</comment>
<dbReference type="SUPFAM" id="SSF54368">
    <property type="entry name" value="Glutamine synthetase, N-terminal domain"/>
    <property type="match status" value="1"/>
</dbReference>
<dbReference type="OrthoDB" id="9807095at2"/>
<keyword evidence="3" id="KW-0547">Nucleotide-binding</keyword>
<dbReference type="GO" id="GO:0006598">
    <property type="term" value="P:polyamine catabolic process"/>
    <property type="evidence" value="ECO:0007669"/>
    <property type="project" value="TreeGrafter"/>
</dbReference>
<dbReference type="SMART" id="SM01230">
    <property type="entry name" value="Gln-synt_C"/>
    <property type="match status" value="1"/>
</dbReference>
<gene>
    <name evidence="10" type="ORF">P873_00265</name>
</gene>
<evidence type="ECO:0000256" key="3">
    <source>
        <dbReference type="ARBA" id="ARBA00022741"/>
    </source>
</evidence>
<evidence type="ECO:0000256" key="5">
    <source>
        <dbReference type="PROSITE-ProRule" id="PRU01330"/>
    </source>
</evidence>
<dbReference type="InterPro" id="IPR036651">
    <property type="entry name" value="Gln_synt_N_sf"/>
</dbReference>
<feature type="region of interest" description="Disordered" evidence="7">
    <location>
        <begin position="1"/>
        <end position="30"/>
    </location>
</feature>
<evidence type="ECO:0000256" key="6">
    <source>
        <dbReference type="RuleBase" id="RU000384"/>
    </source>
</evidence>
<dbReference type="GO" id="GO:0004356">
    <property type="term" value="F:glutamine synthetase activity"/>
    <property type="evidence" value="ECO:0007669"/>
    <property type="project" value="InterPro"/>
</dbReference>
<dbReference type="GO" id="GO:0006542">
    <property type="term" value="P:glutamine biosynthetic process"/>
    <property type="evidence" value="ECO:0007669"/>
    <property type="project" value="InterPro"/>
</dbReference>
<sequence length="472" mass="52836">MSRKKTTKAAKAARPAPKPVQTQAEQQESSLKRWLKEQRITEVECLVPDITGNARGKIIPAPKFSHDYGTRLPEGIFATTVTGDYPDEYDEIVSPSDSDMLLRPDPDTARLVPWAEAPTAQIIHDCYTKSGRPHDLAPRNVLRRVLALYEEIGLRPVIAPELEFFLVQRNTDPDFPLLPPAGRNGRPETARQSYSIDAVNEFDPILDLMYDYCEAMELDVDTLVHESGAAQLEVNFVHADPLSRADQVFLFKRTMREAAMRHGIYATFLAKPMENEPGSSMHIHQSLVDGDGRNVFAGSKTHRLSTTFRHYLAGLQKYVPAAMAFFGPNVNSYRRLAFGEVSPKNVQWGYDNRTCGLRVPLDDLENTRVESRFAGSDTNPYLALAATLACGYLGMKEKLEPTEPIAGSAHEAGYGLPRSLEEAIAELRACAPLVELLGERFVRAYTAVKSKEHQTYLRVISSWEREFLLLNV</sequence>
<evidence type="ECO:0000256" key="2">
    <source>
        <dbReference type="ARBA" id="ARBA00022598"/>
    </source>
</evidence>
<feature type="domain" description="GS beta-grasp" evidence="8">
    <location>
        <begin position="41"/>
        <end position="131"/>
    </location>
</feature>
<dbReference type="Pfam" id="PF00120">
    <property type="entry name" value="Gln-synt_C"/>
    <property type="match status" value="1"/>
</dbReference>
<comment type="caution">
    <text evidence="10">The sequence shown here is derived from an EMBL/GenBank/DDBJ whole genome shotgun (WGS) entry which is preliminary data.</text>
</comment>
<dbReference type="Gene3D" id="3.10.20.70">
    <property type="entry name" value="Glutamine synthetase, N-terminal domain"/>
    <property type="match status" value="1"/>
</dbReference>
<evidence type="ECO:0000256" key="7">
    <source>
        <dbReference type="SAM" id="MobiDB-lite"/>
    </source>
</evidence>
<reference evidence="10 11" key="1">
    <citation type="submission" date="2013-09" db="EMBL/GenBank/DDBJ databases">
        <title>Genome sequencing of Arenimonas composti.</title>
        <authorList>
            <person name="Chen F."/>
            <person name="Wang G."/>
        </authorList>
    </citation>
    <scope>NUCLEOTIDE SEQUENCE [LARGE SCALE GENOMIC DNA]</scope>
    <source>
        <strain evidence="10 11">TR7-09</strain>
    </source>
</reference>
<dbReference type="EMBL" id="AWXU01000004">
    <property type="protein sequence ID" value="KFN51526.1"/>
    <property type="molecule type" value="Genomic_DNA"/>
</dbReference>
<dbReference type="PROSITE" id="PS51987">
    <property type="entry name" value="GS_CATALYTIC"/>
    <property type="match status" value="1"/>
</dbReference>
<dbReference type="STRING" id="1121013.GCA_000426365_00715"/>
<dbReference type="SUPFAM" id="SSF55931">
    <property type="entry name" value="Glutamine synthetase/guanido kinase"/>
    <property type="match status" value="1"/>
</dbReference>
<dbReference type="PROSITE" id="PS51986">
    <property type="entry name" value="GS_BETA_GRASP"/>
    <property type="match status" value="1"/>
</dbReference>